<dbReference type="RefSeq" id="WP_240831558.1">
    <property type="nucleotide sequence ID" value="NZ_JAKWBL010000004.1"/>
</dbReference>
<organism evidence="1 2">
    <name type="scientific">Niabella ginsengisoli</name>
    <dbReference type="NCBI Taxonomy" id="522298"/>
    <lineage>
        <taxon>Bacteria</taxon>
        <taxon>Pseudomonadati</taxon>
        <taxon>Bacteroidota</taxon>
        <taxon>Chitinophagia</taxon>
        <taxon>Chitinophagales</taxon>
        <taxon>Chitinophagaceae</taxon>
        <taxon>Niabella</taxon>
    </lineage>
</organism>
<gene>
    <name evidence="1" type="ORF">MKP09_17190</name>
</gene>
<comment type="caution">
    <text evidence="1">The sequence shown here is derived from an EMBL/GenBank/DDBJ whole genome shotgun (WGS) entry which is preliminary data.</text>
</comment>
<evidence type="ECO:0000313" key="1">
    <source>
        <dbReference type="EMBL" id="MCH5599513.1"/>
    </source>
</evidence>
<dbReference type="SUPFAM" id="SSF46785">
    <property type="entry name" value="Winged helix' DNA-binding domain"/>
    <property type="match status" value="1"/>
</dbReference>
<dbReference type="Gene3D" id="1.10.10.10">
    <property type="entry name" value="Winged helix-like DNA-binding domain superfamily/Winged helix DNA-binding domain"/>
    <property type="match status" value="1"/>
</dbReference>
<proteinExistence type="predicted"/>
<name>A0ABS9SMA5_9BACT</name>
<accession>A0ABS9SMA5</accession>
<reference evidence="1 2" key="1">
    <citation type="submission" date="2022-02" db="EMBL/GenBank/DDBJ databases">
        <authorList>
            <person name="Min J."/>
        </authorList>
    </citation>
    <scope>NUCLEOTIDE SEQUENCE [LARGE SCALE GENOMIC DNA]</scope>
    <source>
        <strain evidence="1 2">GR10-1</strain>
    </source>
</reference>
<protein>
    <submittedName>
        <fullName evidence="1">Replication initiation protein</fullName>
    </submittedName>
</protein>
<evidence type="ECO:0000313" key="2">
    <source>
        <dbReference type="Proteomes" id="UP001202248"/>
    </source>
</evidence>
<dbReference type="InterPro" id="IPR036390">
    <property type="entry name" value="WH_DNA-bd_sf"/>
</dbReference>
<dbReference type="EMBL" id="JAKWBL010000004">
    <property type="protein sequence ID" value="MCH5599513.1"/>
    <property type="molecule type" value="Genomic_DNA"/>
</dbReference>
<dbReference type="InterPro" id="IPR036388">
    <property type="entry name" value="WH-like_DNA-bd_sf"/>
</dbReference>
<dbReference type="Proteomes" id="UP001202248">
    <property type="component" value="Unassembled WGS sequence"/>
</dbReference>
<dbReference type="Pfam" id="PF21205">
    <property type="entry name" value="Rep3_C"/>
    <property type="match status" value="1"/>
</dbReference>
<keyword evidence="2" id="KW-1185">Reference proteome</keyword>
<sequence length="374" mass="43045">MKPTNGKNATRKSTNAVILPGCTELYQPNRVTYGRGKLHRREGGFTLMQSRVLITLIKELQEAVLASMNGKDWQALPVYLSKENNLIRVPIRLKDIAHPRQYREVYEAALELGKASIELPSAISKEYYCIATLFPRVELPKVINGNSIMYVELFKDAARKLIEIDRTSNDRPGYFTRYLYEVAMKATNKYTYKLYMIIASWKQKGGFRISFDELKQLLGISANDYTAYKEFKRRVLLPVQKDLEGKSDCWFNCAAEGFEQRTNKSVQWLNFKIIVPTPACVVNGRLNHILHLLRTHFYFNEEETKTAATTLNDLLSNEQLYQSFLQKLTSLNEYIRMAARTANPVNNISRYVLKSIIGWVNNKTVTRQAAKSIN</sequence>